<feature type="transmembrane region" description="Helical" evidence="2">
    <location>
        <begin position="72"/>
        <end position="95"/>
    </location>
</feature>
<evidence type="ECO:0000259" key="3">
    <source>
        <dbReference type="Pfam" id="PF11350"/>
    </source>
</evidence>
<dbReference type="EMBL" id="JAJVCN010000003">
    <property type="protein sequence ID" value="MCE7008402.1"/>
    <property type="molecule type" value="Genomic_DNA"/>
</dbReference>
<feature type="region of interest" description="Disordered" evidence="1">
    <location>
        <begin position="104"/>
        <end position="131"/>
    </location>
</feature>
<feature type="region of interest" description="Disordered" evidence="1">
    <location>
        <begin position="1"/>
        <end position="61"/>
    </location>
</feature>
<dbReference type="Proteomes" id="UP001521150">
    <property type="component" value="Unassembled WGS sequence"/>
</dbReference>
<keyword evidence="2" id="KW-1133">Transmembrane helix</keyword>
<accession>A0ABS8ZLF5</accession>
<keyword evidence="2" id="KW-0812">Transmembrane</keyword>
<sequence>MSRKTQGGEVSPPKKSRSGTARGPVGRRAGDDRYERGGRRASGEPLAAAWQPDEHNAEESFRRLPPVKKRGLLSVYGWRLYAIPILLVITALVVWDTTKAGPSLEAQATNNGTAADTFGGDNEVPTDTPDATERAVTPIDAKIPTADLPPGAEFTKAGTGDFRVIPGNGPKVGQGTKQTYTYTVEVENGINAAEMGGGDDAFAGLVDRTLAEPRGWTSDPRIAVQRVTDKPQVRISLTTPETTHKLCGRTIPYESSCRLSRDGRVVINLARWVRGALAFNGDSGNYRIYAINHEVGHAFGRGHEGCLQADGLAPVMMQQTFGVNNNYVAQLNDAVPGTRDPVKADGKVCKVNPWPNPQGKAPGT</sequence>
<feature type="domain" description="DUF3152" evidence="3">
    <location>
        <begin position="148"/>
        <end position="357"/>
    </location>
</feature>
<evidence type="ECO:0000313" key="4">
    <source>
        <dbReference type="EMBL" id="MCE7008402.1"/>
    </source>
</evidence>
<organism evidence="4 5">
    <name type="scientific">Kibdelosporangium philippinense</name>
    <dbReference type="NCBI Taxonomy" id="211113"/>
    <lineage>
        <taxon>Bacteria</taxon>
        <taxon>Bacillati</taxon>
        <taxon>Actinomycetota</taxon>
        <taxon>Actinomycetes</taxon>
        <taxon>Pseudonocardiales</taxon>
        <taxon>Pseudonocardiaceae</taxon>
        <taxon>Kibdelosporangium</taxon>
    </lineage>
</organism>
<keyword evidence="5" id="KW-1185">Reference proteome</keyword>
<evidence type="ECO:0000313" key="5">
    <source>
        <dbReference type="Proteomes" id="UP001521150"/>
    </source>
</evidence>
<dbReference type="SUPFAM" id="SSF55486">
    <property type="entry name" value="Metalloproteases ('zincins'), catalytic domain"/>
    <property type="match status" value="1"/>
</dbReference>
<dbReference type="RefSeq" id="WP_233729908.1">
    <property type="nucleotide sequence ID" value="NZ_JAJVCN010000003.1"/>
</dbReference>
<evidence type="ECO:0000256" key="2">
    <source>
        <dbReference type="SAM" id="Phobius"/>
    </source>
</evidence>
<keyword evidence="2" id="KW-0472">Membrane</keyword>
<protein>
    <submittedName>
        <fullName evidence="4">DUF3152 domain-containing protein</fullName>
    </submittedName>
</protein>
<comment type="caution">
    <text evidence="4">The sequence shown here is derived from an EMBL/GenBank/DDBJ whole genome shotgun (WGS) entry which is preliminary data.</text>
</comment>
<evidence type="ECO:0000256" key="1">
    <source>
        <dbReference type="SAM" id="MobiDB-lite"/>
    </source>
</evidence>
<name>A0ABS8ZLF5_9PSEU</name>
<dbReference type="Pfam" id="PF11350">
    <property type="entry name" value="DUF3152"/>
    <property type="match status" value="1"/>
</dbReference>
<dbReference type="InterPro" id="IPR022603">
    <property type="entry name" value="DUF3152"/>
</dbReference>
<feature type="compositionally biased region" description="Basic and acidic residues" evidence="1">
    <location>
        <begin position="28"/>
        <end position="42"/>
    </location>
</feature>
<reference evidence="4 5" key="1">
    <citation type="submission" date="2021-12" db="EMBL/GenBank/DDBJ databases">
        <title>Genome sequence of Kibdelosporangium philippinense ATCC 49844.</title>
        <authorList>
            <person name="Fedorov E.A."/>
            <person name="Omeragic M."/>
            <person name="Shalygina K.F."/>
            <person name="Maclea K.S."/>
        </authorList>
    </citation>
    <scope>NUCLEOTIDE SEQUENCE [LARGE SCALE GENOMIC DNA]</scope>
    <source>
        <strain evidence="4 5">ATCC 49844</strain>
    </source>
</reference>
<gene>
    <name evidence="4" type="ORF">LWC34_37155</name>
</gene>
<feature type="compositionally biased region" description="Basic and acidic residues" evidence="1">
    <location>
        <begin position="52"/>
        <end position="61"/>
    </location>
</feature>
<proteinExistence type="predicted"/>